<protein>
    <submittedName>
        <fullName evidence="1">Uncharacterized protein</fullName>
    </submittedName>
</protein>
<proteinExistence type="predicted"/>
<accession>A0ABR4GX11</accession>
<sequence length="68" mass="7427">MSPGLFLTYHTCPSTKAHTVSGGYFGVYCVCNPYGLCGCDDFHGNSSFIPKILSYFGLKREADNVPKL</sequence>
<reference evidence="1 2" key="1">
    <citation type="submission" date="2024-07" db="EMBL/GenBank/DDBJ databases">
        <title>Section-level genome sequencing and comparative genomics of Aspergillus sections Usti and Cavernicolus.</title>
        <authorList>
            <consortium name="Lawrence Berkeley National Laboratory"/>
            <person name="Nybo J.L."/>
            <person name="Vesth T.C."/>
            <person name="Theobald S."/>
            <person name="Frisvad J.C."/>
            <person name="Larsen T.O."/>
            <person name="Kjaerboelling I."/>
            <person name="Rothschild-Mancinelli K."/>
            <person name="Lyhne E.K."/>
            <person name="Kogle M.E."/>
            <person name="Barry K."/>
            <person name="Clum A."/>
            <person name="Na H."/>
            <person name="Ledsgaard L."/>
            <person name="Lin J."/>
            <person name="Lipzen A."/>
            <person name="Kuo A."/>
            <person name="Riley R."/>
            <person name="Mondo S."/>
            <person name="Labutti K."/>
            <person name="Haridas S."/>
            <person name="Pangalinan J."/>
            <person name="Salamov A.A."/>
            <person name="Simmons B.A."/>
            <person name="Magnuson J.K."/>
            <person name="Chen J."/>
            <person name="Drula E."/>
            <person name="Henrissat B."/>
            <person name="Wiebenga A."/>
            <person name="Lubbers R.J."/>
            <person name="Gomes A.C."/>
            <person name="Makela M.R."/>
            <person name="Stajich J."/>
            <person name="Grigoriev I.V."/>
            <person name="Mortensen U.H."/>
            <person name="De Vries R.P."/>
            <person name="Baker S.E."/>
            <person name="Andersen M.R."/>
        </authorList>
    </citation>
    <scope>NUCLEOTIDE SEQUENCE [LARGE SCALE GENOMIC DNA]</scope>
    <source>
        <strain evidence="1 2">CBS 588.65</strain>
    </source>
</reference>
<comment type="caution">
    <text evidence="1">The sequence shown here is derived from an EMBL/GenBank/DDBJ whole genome shotgun (WGS) entry which is preliminary data.</text>
</comment>
<evidence type="ECO:0000313" key="1">
    <source>
        <dbReference type="EMBL" id="KAL2802980.1"/>
    </source>
</evidence>
<name>A0ABR4GX11_9EURO</name>
<gene>
    <name evidence="1" type="ORF">BJX63DRAFT_413320</name>
</gene>
<keyword evidence="2" id="KW-1185">Reference proteome</keyword>
<dbReference type="Proteomes" id="UP001610334">
    <property type="component" value="Unassembled WGS sequence"/>
</dbReference>
<dbReference type="EMBL" id="JBFXLT010000155">
    <property type="protein sequence ID" value="KAL2802980.1"/>
    <property type="molecule type" value="Genomic_DNA"/>
</dbReference>
<organism evidence="1 2">
    <name type="scientific">Aspergillus granulosus</name>
    <dbReference type="NCBI Taxonomy" id="176169"/>
    <lineage>
        <taxon>Eukaryota</taxon>
        <taxon>Fungi</taxon>
        <taxon>Dikarya</taxon>
        <taxon>Ascomycota</taxon>
        <taxon>Pezizomycotina</taxon>
        <taxon>Eurotiomycetes</taxon>
        <taxon>Eurotiomycetidae</taxon>
        <taxon>Eurotiales</taxon>
        <taxon>Aspergillaceae</taxon>
        <taxon>Aspergillus</taxon>
        <taxon>Aspergillus subgen. Nidulantes</taxon>
    </lineage>
</organism>
<evidence type="ECO:0000313" key="2">
    <source>
        <dbReference type="Proteomes" id="UP001610334"/>
    </source>
</evidence>